<comment type="caution">
    <text evidence="3">The sequence shown here is derived from an EMBL/GenBank/DDBJ whole genome shotgun (WGS) entry which is preliminary data.</text>
</comment>
<dbReference type="AlphaFoldDB" id="A0A5C5XPN5"/>
<evidence type="ECO:0000313" key="4">
    <source>
        <dbReference type="Proteomes" id="UP000317238"/>
    </source>
</evidence>
<proteinExistence type="predicted"/>
<dbReference type="Proteomes" id="UP000317238">
    <property type="component" value="Unassembled WGS sequence"/>
</dbReference>
<organism evidence="3 4">
    <name type="scientific">Crateriforma conspicua</name>
    <dbReference type="NCBI Taxonomy" id="2527996"/>
    <lineage>
        <taxon>Bacteria</taxon>
        <taxon>Pseudomonadati</taxon>
        <taxon>Planctomycetota</taxon>
        <taxon>Planctomycetia</taxon>
        <taxon>Planctomycetales</taxon>
        <taxon>Planctomycetaceae</taxon>
        <taxon>Crateriforma</taxon>
    </lineage>
</organism>
<sequence>MPYEPSEEFTKIAADVKSSGKPHTLSVRELLRLFYQERRSRHVVPWIRTNLRKQGLECRPDFQGVYIDSMVELHKATATKESKTGGKPPLPAIENDPIPRLELLPAANRSPVSVNRDADLKHAITKMMMHDYSQLPVMQNDRDVDGMISWRSIVAAQTIADECTTVRDCMIKEVDIMPADTPLFDAVKTVISREVVLVRGKDKKICGLVTTADIGEQFVALAEPFLILEQVENHIRTLLDGKLTDDQLQLALDPSDDEREIESVSDLTFGEYIRLMENPDNWDALGIDLDRATFTKRLDEVRRIRNDVMHFDPDGISDADKEILRETGRFFYNFSQFR</sequence>
<reference evidence="3 4" key="1">
    <citation type="submission" date="2019-02" db="EMBL/GenBank/DDBJ databases">
        <title>Deep-cultivation of Planctomycetes and their phenomic and genomic characterization uncovers novel biology.</title>
        <authorList>
            <person name="Wiegand S."/>
            <person name="Jogler M."/>
            <person name="Boedeker C."/>
            <person name="Pinto D."/>
            <person name="Vollmers J."/>
            <person name="Rivas-Marin E."/>
            <person name="Kohn T."/>
            <person name="Peeters S.H."/>
            <person name="Heuer A."/>
            <person name="Rast P."/>
            <person name="Oberbeckmann S."/>
            <person name="Bunk B."/>
            <person name="Jeske O."/>
            <person name="Meyerdierks A."/>
            <person name="Storesund J.E."/>
            <person name="Kallscheuer N."/>
            <person name="Luecker S."/>
            <person name="Lage O.M."/>
            <person name="Pohl T."/>
            <person name="Merkel B.J."/>
            <person name="Hornburger P."/>
            <person name="Mueller R.-W."/>
            <person name="Bruemmer F."/>
            <person name="Labrenz M."/>
            <person name="Spormann A.M."/>
            <person name="Op Den Camp H."/>
            <person name="Overmann J."/>
            <person name="Amann R."/>
            <person name="Jetten M.S.M."/>
            <person name="Mascher T."/>
            <person name="Medema M.H."/>
            <person name="Devos D.P."/>
            <person name="Kaster A.-K."/>
            <person name="Ovreas L."/>
            <person name="Rohde M."/>
            <person name="Galperin M.Y."/>
            <person name="Jogler C."/>
        </authorList>
    </citation>
    <scope>NUCLEOTIDE SEQUENCE [LARGE SCALE GENOMIC DNA]</scope>
    <source>
        <strain evidence="3 4">Pan14r</strain>
    </source>
</reference>
<dbReference type="Pfam" id="PF00571">
    <property type="entry name" value="CBS"/>
    <property type="match status" value="2"/>
</dbReference>
<evidence type="ECO:0000256" key="1">
    <source>
        <dbReference type="PROSITE-ProRule" id="PRU00703"/>
    </source>
</evidence>
<evidence type="ECO:0000259" key="2">
    <source>
        <dbReference type="PROSITE" id="PS51371"/>
    </source>
</evidence>
<accession>A0A5C5XPN5</accession>
<keyword evidence="4" id="KW-1185">Reference proteome</keyword>
<dbReference type="EMBL" id="SJPL01000005">
    <property type="protein sequence ID" value="TWT64910.1"/>
    <property type="molecule type" value="Genomic_DNA"/>
</dbReference>
<dbReference type="CDD" id="cd02205">
    <property type="entry name" value="CBS_pair_SF"/>
    <property type="match status" value="1"/>
</dbReference>
<dbReference type="InterPro" id="IPR046342">
    <property type="entry name" value="CBS_dom_sf"/>
</dbReference>
<name>A0A5C5XPN5_9PLAN</name>
<dbReference type="Gene3D" id="3.10.580.10">
    <property type="entry name" value="CBS-domain"/>
    <property type="match status" value="1"/>
</dbReference>
<dbReference type="PROSITE" id="PS51371">
    <property type="entry name" value="CBS"/>
    <property type="match status" value="1"/>
</dbReference>
<feature type="domain" description="CBS" evidence="2">
    <location>
        <begin position="107"/>
        <end position="166"/>
    </location>
</feature>
<protein>
    <submittedName>
        <fullName evidence="3">CBS domain protein</fullName>
    </submittedName>
</protein>
<dbReference type="SUPFAM" id="SSF54631">
    <property type="entry name" value="CBS-domain pair"/>
    <property type="match status" value="1"/>
</dbReference>
<gene>
    <name evidence="3" type="ORF">Pan14r_54800</name>
</gene>
<dbReference type="RefSeq" id="WP_197204135.1">
    <property type="nucleotide sequence ID" value="NZ_SJPL01000005.1"/>
</dbReference>
<keyword evidence="1" id="KW-0129">CBS domain</keyword>
<dbReference type="InterPro" id="IPR000644">
    <property type="entry name" value="CBS_dom"/>
</dbReference>
<evidence type="ECO:0000313" key="3">
    <source>
        <dbReference type="EMBL" id="TWT64910.1"/>
    </source>
</evidence>